<dbReference type="RefSeq" id="WP_012498155.1">
    <property type="nucleotide sequence ID" value="NC_011025.1"/>
</dbReference>
<dbReference type="Pfam" id="PF11074">
    <property type="entry name" value="DUF2779"/>
    <property type="match status" value="1"/>
</dbReference>
<dbReference type="Proteomes" id="UP000008812">
    <property type="component" value="Chromosome"/>
</dbReference>
<gene>
    <name evidence="2" type="ordered locus">MARTH_orf308</name>
</gene>
<dbReference type="KEGG" id="mat:MARTH_orf308"/>
<protein>
    <recommendedName>
        <fullName evidence="1">DUF2779 domain-containing protein</fullName>
    </recommendedName>
</protein>
<keyword evidence="3" id="KW-1185">Reference proteome</keyword>
<evidence type="ECO:0000259" key="1">
    <source>
        <dbReference type="Pfam" id="PF11074"/>
    </source>
</evidence>
<dbReference type="eggNOG" id="COG2251">
    <property type="taxonomic scope" value="Bacteria"/>
</dbReference>
<accession>B3PME6</accession>
<reference evidence="2 3" key="1">
    <citation type="journal article" date="2008" name="Infect. Immun.">
        <title>Genome of Mycoplasma arthritidis.</title>
        <authorList>
            <person name="Dybvig K."/>
            <person name="Zuhua C."/>
            <person name="Lao P."/>
            <person name="Jordan D.S."/>
            <person name="French C.T."/>
            <person name="Tu A.H."/>
            <person name="Loraine A.E."/>
        </authorList>
    </citation>
    <scope>NUCLEOTIDE SEQUENCE [LARGE SCALE GENOMIC DNA]</scope>
    <source>
        <strain evidence="2 3">158L3-1</strain>
    </source>
</reference>
<name>B3PME6_META1</name>
<dbReference type="NCBIfam" id="NF045869">
    <property type="entry name" value="UU173_fam"/>
    <property type="match status" value="1"/>
</dbReference>
<dbReference type="AlphaFoldDB" id="B3PME6"/>
<proteinExistence type="predicted"/>
<organism evidence="2 3">
    <name type="scientific">Metamycoplasma arthritidis (strain 158L3-1)</name>
    <name type="common">Mycoplasma arthritidis</name>
    <dbReference type="NCBI Taxonomy" id="243272"/>
    <lineage>
        <taxon>Bacteria</taxon>
        <taxon>Bacillati</taxon>
        <taxon>Mycoplasmatota</taxon>
        <taxon>Mycoplasmoidales</taxon>
        <taxon>Metamycoplasmataceae</taxon>
        <taxon>Metamycoplasma</taxon>
    </lineage>
</organism>
<feature type="domain" description="DUF2779" evidence="1">
    <location>
        <begin position="428"/>
        <end position="555"/>
    </location>
</feature>
<dbReference type="STRING" id="243272.MARTH_orf308"/>
<dbReference type="InterPro" id="IPR021301">
    <property type="entry name" value="DUF2779"/>
</dbReference>
<dbReference type="EMBL" id="CP001047">
    <property type="protein sequence ID" value="ACF07198.1"/>
    <property type="molecule type" value="Genomic_DNA"/>
</dbReference>
<dbReference type="HOGENOM" id="CLU_021405_0_0_14"/>
<sequence length="670" mass="78831">MKIPKYFTFIHFSRLNNYQPFFMLNNLNENVDLLNLEEASQESKDLDYDEINFEFENIEKLLNDTFLKKYLNNEEIQKIEANSLSTKISYLENKITSNANFVNTLKQEGQLQDFWSLKDAFRSVEVFATGIESVFEKATEHVCDEFANKYPHYRNKIKILSKKDSAESLIKTTKNAIDEGHKLIINPVFEYRNAIARPFYYNAEEKTLAWVVPSSKTNKKNLLRAYYDFKVVEKNVFRIENCFLYSQLYKKRENQRKGIIDFYKSEYCNISKSKPSIKDYTSETEIRKRLAGEIVAKGKNAIKIINHIYGELGSISSEKHFYSFDKFILIINNLSKYPDFFSLNVACMQEDFGPTFDVTSIVYPQIISSRFPHLTYASKALASELIFNKQNAWVNSFFTKNLIKIYPTLKNAAIDIIRFFDESKQNFVWFDFEGFTMPEPIMNYHSPWTQLVSQLSIIKTKDNKIYQSDDFVYDPQKYSYQSLIKIVNDIYDQDADGYVVFNKGYEKTRLLEIKEMLFYYAKDKIITEELYFDISHKVDAIIDKIIDLLCFFAVRSLNSVKETFILISKLMCRYSIKMVERFITENNIELEHKIIPYHELEVKNGSIALAIANARANNAIKDNEWAQKVVELKKYCHNDVIAMIMAGDLIRMLWEHKDEYNKEVETNMFI</sequence>
<evidence type="ECO:0000313" key="2">
    <source>
        <dbReference type="EMBL" id="ACF07198.1"/>
    </source>
</evidence>
<evidence type="ECO:0000313" key="3">
    <source>
        <dbReference type="Proteomes" id="UP000008812"/>
    </source>
</evidence>